<dbReference type="Proteomes" id="UP001233172">
    <property type="component" value="Unassembled WGS sequence"/>
</dbReference>
<sequence>MSATDVEDCDVSLQMSKYVISGYRFWLICQSFVHLLGFGFKEYFQKCDEIIKEVIGEVGEKVKDEVDEEVIDEVGEEVKDEVDEEVIVEVGEEVKDEVDEEVKDEVDEEVIVEVGEEVIGGNSGGR</sequence>
<gene>
    <name evidence="1" type="ORF">Bpfe_011273</name>
</gene>
<reference evidence="1" key="1">
    <citation type="journal article" date="2023" name="PLoS Negl. Trop. Dis.">
        <title>A genome sequence for Biomphalaria pfeifferi, the major vector snail for the human-infecting parasite Schistosoma mansoni.</title>
        <authorList>
            <person name="Bu L."/>
            <person name="Lu L."/>
            <person name="Laidemitt M.R."/>
            <person name="Zhang S.M."/>
            <person name="Mutuku M."/>
            <person name="Mkoji G."/>
            <person name="Steinauer M."/>
            <person name="Loker E.S."/>
        </authorList>
    </citation>
    <scope>NUCLEOTIDE SEQUENCE</scope>
    <source>
        <strain evidence="1">KasaAsao</strain>
    </source>
</reference>
<evidence type="ECO:0000313" key="2">
    <source>
        <dbReference type="Proteomes" id="UP001233172"/>
    </source>
</evidence>
<evidence type="ECO:0000313" key="1">
    <source>
        <dbReference type="EMBL" id="KAK0059197.1"/>
    </source>
</evidence>
<dbReference type="EMBL" id="JASAOG010000043">
    <property type="protein sequence ID" value="KAK0059197.1"/>
    <property type="molecule type" value="Genomic_DNA"/>
</dbReference>
<name>A0AAD8BSD0_BIOPF</name>
<reference evidence="1" key="2">
    <citation type="submission" date="2023-04" db="EMBL/GenBank/DDBJ databases">
        <authorList>
            <person name="Bu L."/>
            <person name="Lu L."/>
            <person name="Laidemitt M.R."/>
            <person name="Zhang S.M."/>
            <person name="Mutuku M."/>
            <person name="Mkoji G."/>
            <person name="Steinauer M."/>
            <person name="Loker E.S."/>
        </authorList>
    </citation>
    <scope>NUCLEOTIDE SEQUENCE</scope>
    <source>
        <strain evidence="1">KasaAsao</strain>
        <tissue evidence="1">Whole Snail</tissue>
    </source>
</reference>
<organism evidence="1 2">
    <name type="scientific">Biomphalaria pfeifferi</name>
    <name type="common">Bloodfluke planorb</name>
    <name type="synonym">Freshwater snail</name>
    <dbReference type="NCBI Taxonomy" id="112525"/>
    <lineage>
        <taxon>Eukaryota</taxon>
        <taxon>Metazoa</taxon>
        <taxon>Spiralia</taxon>
        <taxon>Lophotrochozoa</taxon>
        <taxon>Mollusca</taxon>
        <taxon>Gastropoda</taxon>
        <taxon>Heterobranchia</taxon>
        <taxon>Euthyneura</taxon>
        <taxon>Panpulmonata</taxon>
        <taxon>Hygrophila</taxon>
        <taxon>Lymnaeoidea</taxon>
        <taxon>Planorbidae</taxon>
        <taxon>Biomphalaria</taxon>
    </lineage>
</organism>
<accession>A0AAD8BSD0</accession>
<protein>
    <submittedName>
        <fullName evidence="1">Uncharacterized protein</fullName>
    </submittedName>
</protein>
<dbReference type="AlphaFoldDB" id="A0AAD8BSD0"/>
<keyword evidence="2" id="KW-1185">Reference proteome</keyword>
<comment type="caution">
    <text evidence="1">The sequence shown here is derived from an EMBL/GenBank/DDBJ whole genome shotgun (WGS) entry which is preliminary data.</text>
</comment>
<proteinExistence type="predicted"/>